<dbReference type="EMBL" id="CAMXCT030001095">
    <property type="protein sequence ID" value="CAL4773899.1"/>
    <property type="molecule type" value="Genomic_DNA"/>
</dbReference>
<dbReference type="EMBL" id="CAMXCT020001095">
    <property type="protein sequence ID" value="CAL1139962.1"/>
    <property type="molecule type" value="Genomic_DNA"/>
</dbReference>
<evidence type="ECO:0000313" key="3">
    <source>
        <dbReference type="EMBL" id="CAL1139962.1"/>
    </source>
</evidence>
<gene>
    <name evidence="2" type="ORF">C1SCF055_LOCUS13930</name>
</gene>
<organism evidence="2">
    <name type="scientific">Cladocopium goreaui</name>
    <dbReference type="NCBI Taxonomy" id="2562237"/>
    <lineage>
        <taxon>Eukaryota</taxon>
        <taxon>Sar</taxon>
        <taxon>Alveolata</taxon>
        <taxon>Dinophyceae</taxon>
        <taxon>Suessiales</taxon>
        <taxon>Symbiodiniaceae</taxon>
        <taxon>Cladocopium</taxon>
    </lineage>
</organism>
<dbReference type="EMBL" id="CAMXCT010001095">
    <property type="protein sequence ID" value="CAI3986587.1"/>
    <property type="molecule type" value="Genomic_DNA"/>
</dbReference>
<feature type="region of interest" description="Disordered" evidence="1">
    <location>
        <begin position="24"/>
        <end position="83"/>
    </location>
</feature>
<feature type="compositionally biased region" description="Basic and acidic residues" evidence="1">
    <location>
        <begin position="50"/>
        <end position="70"/>
    </location>
</feature>
<evidence type="ECO:0000313" key="2">
    <source>
        <dbReference type="EMBL" id="CAI3986587.1"/>
    </source>
</evidence>
<accession>A0A9P1FUA7</accession>
<comment type="caution">
    <text evidence="2">The sequence shown here is derived from an EMBL/GenBank/DDBJ whole genome shotgun (WGS) entry which is preliminary data.</text>
</comment>
<evidence type="ECO:0000313" key="5">
    <source>
        <dbReference type="Proteomes" id="UP001152797"/>
    </source>
</evidence>
<dbReference type="Proteomes" id="UP001152797">
    <property type="component" value="Unassembled WGS sequence"/>
</dbReference>
<proteinExistence type="predicted"/>
<reference evidence="2" key="1">
    <citation type="submission" date="2022-10" db="EMBL/GenBank/DDBJ databases">
        <authorList>
            <person name="Chen Y."/>
            <person name="Dougan E. K."/>
            <person name="Chan C."/>
            <person name="Rhodes N."/>
            <person name="Thang M."/>
        </authorList>
    </citation>
    <scope>NUCLEOTIDE SEQUENCE</scope>
</reference>
<dbReference type="OrthoDB" id="421869at2759"/>
<dbReference type="AlphaFoldDB" id="A0A9P1FUA7"/>
<sequence>MGPVLTHVMHKIFKIRLGRSLGLDSLASGADPPTQRKKEDNKQKKRRKHNQTENERKREQARQETEKQLEDVINENPAEPTTIENDMVTADDAVAGNAVTPQNDAVTENDMAIENNNVTVKDMFAKKKQERDRARNPPPVELMRQSHVAARDDEFFAEEFGERRLTKEEKAMCDETKDKALMVWIDNNAWRAVDEHEAGAGEVVPTRFPQRWKTTPEGKKNNARVIVQAFKHKDVLEKELETDNPTLSRVGRMLIYVMAVHQGWKVFSADVKNAFMQADSIR</sequence>
<evidence type="ECO:0000256" key="1">
    <source>
        <dbReference type="SAM" id="MobiDB-lite"/>
    </source>
</evidence>
<evidence type="ECO:0000313" key="4">
    <source>
        <dbReference type="EMBL" id="CAL4773899.1"/>
    </source>
</evidence>
<reference evidence="3" key="2">
    <citation type="submission" date="2024-04" db="EMBL/GenBank/DDBJ databases">
        <authorList>
            <person name="Chen Y."/>
            <person name="Shah S."/>
            <person name="Dougan E. K."/>
            <person name="Thang M."/>
            <person name="Chan C."/>
        </authorList>
    </citation>
    <scope>NUCLEOTIDE SEQUENCE [LARGE SCALE GENOMIC DNA]</scope>
</reference>
<name>A0A9P1FUA7_9DINO</name>
<keyword evidence="5" id="KW-1185">Reference proteome</keyword>
<protein>
    <submittedName>
        <fullName evidence="4">HMG box domain-containing protein</fullName>
    </submittedName>
</protein>